<keyword evidence="3" id="KW-0479">Metal-binding</keyword>
<dbReference type="Gene3D" id="3.80.30.20">
    <property type="entry name" value="tm_1862 like domain"/>
    <property type="match status" value="1"/>
</dbReference>
<dbReference type="SFLD" id="SFLDF00303">
    <property type="entry name" value="hopanoid_C2-methyltransferase"/>
    <property type="match status" value="1"/>
</dbReference>
<dbReference type="Pfam" id="PF02310">
    <property type="entry name" value="B12-binding"/>
    <property type="match status" value="1"/>
</dbReference>
<evidence type="ECO:0000256" key="5">
    <source>
        <dbReference type="ARBA" id="ARBA00023014"/>
    </source>
</evidence>
<reference evidence="9 10" key="1">
    <citation type="submission" date="2024-02" db="EMBL/GenBank/DDBJ databases">
        <title>Expansion and revision of Xanthobacter and proposal of Roseixanthobacter gen. nov.</title>
        <authorList>
            <person name="Soltysiak M.P.M."/>
            <person name="Jalihal A."/>
            <person name="Ory A."/>
            <person name="Chrisophersen C."/>
            <person name="Lee A.D."/>
            <person name="Boulton J."/>
            <person name="Springer M."/>
        </authorList>
    </citation>
    <scope>NUCLEOTIDE SEQUENCE [LARGE SCALE GENOMIC DNA]</scope>
    <source>
        <strain evidence="9 10">CB5</strain>
    </source>
</reference>
<dbReference type="SFLD" id="SFLDG01082">
    <property type="entry name" value="B12-binding_domain_containing"/>
    <property type="match status" value="1"/>
</dbReference>
<dbReference type="SUPFAM" id="SSF102114">
    <property type="entry name" value="Radical SAM enzymes"/>
    <property type="match status" value="1"/>
</dbReference>
<dbReference type="SFLD" id="SFLDG01123">
    <property type="entry name" value="methyltransferase_(Class_B)"/>
    <property type="match status" value="1"/>
</dbReference>
<dbReference type="InterPro" id="IPR006638">
    <property type="entry name" value="Elp3/MiaA/NifB-like_rSAM"/>
</dbReference>
<feature type="domain" description="B12-binding" evidence="7">
    <location>
        <begin position="3"/>
        <end position="142"/>
    </location>
</feature>
<dbReference type="RefSeq" id="WP_394006076.1">
    <property type="nucleotide sequence ID" value="NZ_JBAFUR010000001.1"/>
</dbReference>
<dbReference type="Proteomes" id="UP001604043">
    <property type="component" value="Unassembled WGS sequence"/>
</dbReference>
<dbReference type="InterPro" id="IPR034466">
    <property type="entry name" value="Methyltransferase_Class_B"/>
</dbReference>
<feature type="domain" description="Radical SAM core" evidence="8">
    <location>
        <begin position="166"/>
        <end position="395"/>
    </location>
</feature>
<dbReference type="CDD" id="cd01335">
    <property type="entry name" value="Radical_SAM"/>
    <property type="match status" value="1"/>
</dbReference>
<dbReference type="InterPro" id="IPR006158">
    <property type="entry name" value="Cobalamin-bd"/>
</dbReference>
<evidence type="ECO:0000259" key="8">
    <source>
        <dbReference type="PROSITE" id="PS51918"/>
    </source>
</evidence>
<keyword evidence="4" id="KW-0408">Iron</keyword>
<dbReference type="InterPro" id="IPR007197">
    <property type="entry name" value="rSAM"/>
</dbReference>
<dbReference type="PROSITE" id="PS51332">
    <property type="entry name" value="B12_BINDING"/>
    <property type="match status" value="1"/>
</dbReference>
<dbReference type="Gene3D" id="3.40.50.280">
    <property type="entry name" value="Cobalamin-binding domain"/>
    <property type="match status" value="1"/>
</dbReference>
<dbReference type="Pfam" id="PF04055">
    <property type="entry name" value="Radical_SAM"/>
    <property type="match status" value="1"/>
</dbReference>
<keyword evidence="5" id="KW-0411">Iron-sulfur</keyword>
<evidence type="ECO:0000256" key="3">
    <source>
        <dbReference type="ARBA" id="ARBA00022723"/>
    </source>
</evidence>
<comment type="cofactor">
    <cofactor evidence="1">
        <name>[4Fe-4S] cluster</name>
        <dbReference type="ChEBI" id="CHEBI:49883"/>
    </cofactor>
</comment>
<evidence type="ECO:0000256" key="1">
    <source>
        <dbReference type="ARBA" id="ARBA00001966"/>
    </source>
</evidence>
<dbReference type="PROSITE" id="PS51918">
    <property type="entry name" value="RADICAL_SAM"/>
    <property type="match status" value="1"/>
</dbReference>
<dbReference type="PANTHER" id="PTHR43409">
    <property type="entry name" value="ANAEROBIC MAGNESIUM-PROTOPORPHYRIN IX MONOMETHYL ESTER CYCLASE-RELATED"/>
    <property type="match status" value="1"/>
</dbReference>
<dbReference type="PANTHER" id="PTHR43409:SF3">
    <property type="entry name" value="HYPOTHETICAL METHYLTRANSFERASE"/>
    <property type="match status" value="1"/>
</dbReference>
<dbReference type="InterPro" id="IPR025274">
    <property type="entry name" value="DUF4070"/>
</dbReference>
<dbReference type="InterPro" id="IPR051198">
    <property type="entry name" value="BchE-like"/>
</dbReference>
<name>A0ABW6ZCL3_9HYPH</name>
<dbReference type="InterPro" id="IPR023404">
    <property type="entry name" value="rSAM_horseshoe"/>
</dbReference>
<evidence type="ECO:0000256" key="6">
    <source>
        <dbReference type="SAM" id="MobiDB-lite"/>
    </source>
</evidence>
<sequence>MSSVRVLLLYPRFAQDSFWRNLELARLKGARCMAPPLGLITVAALLPAHWEARLCDLNARALDPADLEWADVVFVSGMLPQRQEALAAVAAMQAAGKVVVVGGPDVSSSPEAYAAADFRVLGEAEATLSAFVEAWESGARSGLITTPEERPAVTQTPVPRFDLLHLPDYLFVGVQFSRGCPFTCEFCDIIELYGRVPRTKTAAQMLAELDALYALGYRGHVDFVDDNLIGNKKAVKAFLPHLIEWQRAHGHPFHFSTEASLNLADDSALLDQMAEAGFYLVFVGIESPDPEVLRSTQKKQNTKRDIAASVHRIYAAGIVVIAGFIVGFDNESPDAADAMAELIEEAAIPVVSLGLLYALPDTQLSRRLEREGRMFPIKEEDFRHGDQTGAGLNFATLEPRIDVLRRYREVYARVYAPRAFFGRIRRLSELVGRQEGAVAATEPPAPPAPIDVRQMVADLGRLFGVLATVTWRHPRAAVHIWPVALRGLKRLDRLEQLLSLALFYMHLGPFSRKVVRDVSRQIAEIEAGRWTDPRVKADGRPQEGASPMRAAE</sequence>
<evidence type="ECO:0000256" key="2">
    <source>
        <dbReference type="ARBA" id="ARBA00022691"/>
    </source>
</evidence>
<accession>A0ABW6ZCL3</accession>
<dbReference type="InterPro" id="IPR058240">
    <property type="entry name" value="rSAM_sf"/>
</dbReference>
<dbReference type="SFLD" id="SFLDS00029">
    <property type="entry name" value="Radical_SAM"/>
    <property type="match status" value="1"/>
</dbReference>
<evidence type="ECO:0000313" key="9">
    <source>
        <dbReference type="EMBL" id="MFG1251529.1"/>
    </source>
</evidence>
<comment type="caution">
    <text evidence="9">The sequence shown here is derived from an EMBL/GenBank/DDBJ whole genome shotgun (WGS) entry which is preliminary data.</text>
</comment>
<proteinExistence type="predicted"/>
<dbReference type="SMART" id="SM00729">
    <property type="entry name" value="Elp3"/>
    <property type="match status" value="1"/>
</dbReference>
<gene>
    <name evidence="9" type="ORF">V5F30_04900</name>
</gene>
<dbReference type="EMBL" id="JBAFUR010000001">
    <property type="protein sequence ID" value="MFG1251529.1"/>
    <property type="molecule type" value="Genomic_DNA"/>
</dbReference>
<evidence type="ECO:0000313" key="10">
    <source>
        <dbReference type="Proteomes" id="UP001604043"/>
    </source>
</evidence>
<dbReference type="Pfam" id="PF13282">
    <property type="entry name" value="DUF4070"/>
    <property type="match status" value="1"/>
</dbReference>
<keyword evidence="10" id="KW-1185">Reference proteome</keyword>
<evidence type="ECO:0000256" key="4">
    <source>
        <dbReference type="ARBA" id="ARBA00023004"/>
    </source>
</evidence>
<evidence type="ECO:0000259" key="7">
    <source>
        <dbReference type="PROSITE" id="PS51332"/>
    </source>
</evidence>
<protein>
    <submittedName>
        <fullName evidence="9">Radical SAM protein</fullName>
    </submittedName>
</protein>
<keyword evidence="2" id="KW-0949">S-adenosyl-L-methionine</keyword>
<feature type="region of interest" description="Disordered" evidence="6">
    <location>
        <begin position="533"/>
        <end position="552"/>
    </location>
</feature>
<organism evidence="9 10">
    <name type="scientific">Xanthobacter aminoxidans</name>
    <dbReference type="NCBI Taxonomy" id="186280"/>
    <lineage>
        <taxon>Bacteria</taxon>
        <taxon>Pseudomonadati</taxon>
        <taxon>Pseudomonadota</taxon>
        <taxon>Alphaproteobacteria</taxon>
        <taxon>Hyphomicrobiales</taxon>
        <taxon>Xanthobacteraceae</taxon>
        <taxon>Xanthobacter</taxon>
    </lineage>
</organism>
<dbReference type="InterPro" id="IPR034530">
    <property type="entry name" value="HpnP-like"/>
</dbReference>